<sequence>RSTMQDGGVSVLTKEAGKKKKEVTNATLVSGKSEQNQNLSAYREKLFMVANLVDSHNSKQAQKKIRLGNYMRQLAWLQFIIVISIIFYFLLIWGFGKPVKMLWATDLPMILGVILFGLLGSTVSAVLKITSITEVTKIPDLASTLKIMMLRLLMGSASALIMFVFIKSVFAGEIFKENVTESTYSIFAVSFAAGFTERLVRKAVESVASKEPVQ</sequence>
<dbReference type="AlphaFoldDB" id="A0A0F8ZKE9"/>
<feature type="transmembrane region" description="Helical" evidence="1">
    <location>
        <begin position="107"/>
        <end position="127"/>
    </location>
</feature>
<organism evidence="2">
    <name type="scientific">marine sediment metagenome</name>
    <dbReference type="NCBI Taxonomy" id="412755"/>
    <lineage>
        <taxon>unclassified sequences</taxon>
        <taxon>metagenomes</taxon>
        <taxon>ecological metagenomes</taxon>
    </lineage>
</organism>
<evidence type="ECO:0000256" key="1">
    <source>
        <dbReference type="SAM" id="Phobius"/>
    </source>
</evidence>
<keyword evidence="1" id="KW-0812">Transmembrane</keyword>
<name>A0A0F8ZKE9_9ZZZZ</name>
<comment type="caution">
    <text evidence="2">The sequence shown here is derived from an EMBL/GenBank/DDBJ whole genome shotgun (WGS) entry which is preliminary data.</text>
</comment>
<reference evidence="2" key="1">
    <citation type="journal article" date="2015" name="Nature">
        <title>Complex archaea that bridge the gap between prokaryotes and eukaryotes.</title>
        <authorList>
            <person name="Spang A."/>
            <person name="Saw J.H."/>
            <person name="Jorgensen S.L."/>
            <person name="Zaremba-Niedzwiedzka K."/>
            <person name="Martijn J."/>
            <person name="Lind A.E."/>
            <person name="van Eijk R."/>
            <person name="Schleper C."/>
            <person name="Guy L."/>
            <person name="Ettema T.J."/>
        </authorList>
    </citation>
    <scope>NUCLEOTIDE SEQUENCE</scope>
</reference>
<proteinExistence type="predicted"/>
<feature type="non-terminal residue" evidence="2">
    <location>
        <position position="1"/>
    </location>
</feature>
<evidence type="ECO:0000313" key="2">
    <source>
        <dbReference type="EMBL" id="KKK66859.1"/>
    </source>
</evidence>
<feature type="transmembrane region" description="Helical" evidence="1">
    <location>
        <begin position="148"/>
        <end position="170"/>
    </location>
</feature>
<accession>A0A0F8ZKE9</accession>
<feature type="transmembrane region" description="Helical" evidence="1">
    <location>
        <begin position="74"/>
        <end position="95"/>
    </location>
</feature>
<dbReference type="EMBL" id="LAZR01059881">
    <property type="protein sequence ID" value="KKK66859.1"/>
    <property type="molecule type" value="Genomic_DNA"/>
</dbReference>
<keyword evidence="1" id="KW-1133">Transmembrane helix</keyword>
<keyword evidence="1" id="KW-0472">Membrane</keyword>
<gene>
    <name evidence="2" type="ORF">LCGC14_2959860</name>
</gene>
<protein>
    <submittedName>
        <fullName evidence="2">Uncharacterized protein</fullName>
    </submittedName>
</protein>